<proteinExistence type="predicted"/>
<name>A0A6N3AGA9_9FIRM</name>
<evidence type="ECO:0000313" key="3">
    <source>
        <dbReference type="EMBL" id="VYT89378.1"/>
    </source>
</evidence>
<dbReference type="Pfam" id="PF21113">
    <property type="entry name" value="LarA_C"/>
    <property type="match status" value="1"/>
</dbReference>
<evidence type="ECO:0000259" key="2">
    <source>
        <dbReference type="Pfam" id="PF21113"/>
    </source>
</evidence>
<dbReference type="EMBL" id="CACRUX010000029">
    <property type="protein sequence ID" value="VYT89378.1"/>
    <property type="molecule type" value="Genomic_DNA"/>
</dbReference>
<dbReference type="RefSeq" id="WP_156704369.1">
    <property type="nucleotide sequence ID" value="NZ_CACRUX010000029.1"/>
</dbReference>
<sequence>MKHFKLKYGNGEVEFDLPTQEVVDVVEGADYPAIEDIPAALLEALDNPIGTAPLKDIVQHDETVCIVVSDITRAWIRYDAYLPTLLNYLNEAGVPDEKIFLLIAYGAHRLQSEAESRSEFGDEVVNRVRIEHSSGINPDSHFRHIGETSHGVPIEVNELALDADRLILTGGIVYHLIAGFGGGRKAILPGISSYQTIQKNHNLCLSEEIGGGTKPEIVSGNITNNIMHDDQMQHGRAVEADFLINSVANTEGKLAKFVAGHWEDAWLEGTKLVKQIYGVPVNELADCVIASAGGYPKDINLYQGVKTQVNAVLACKPGGVVILLMELPDIHEPEEFLGWFDTRDLKEREIKLRNGFTVPGFIAFHLGEDFQKYRHILVTKPENKAICDRVGIDVVTSIDEAIELANKLIGRDDYTVTVMPLASNTVPLLNK</sequence>
<dbReference type="GO" id="GO:0050043">
    <property type="term" value="F:lactate racemase activity"/>
    <property type="evidence" value="ECO:0007669"/>
    <property type="project" value="InterPro"/>
</dbReference>
<evidence type="ECO:0000259" key="1">
    <source>
        <dbReference type="Pfam" id="PF09861"/>
    </source>
</evidence>
<dbReference type="Gene3D" id="3.90.226.30">
    <property type="match status" value="1"/>
</dbReference>
<feature type="domain" description="Lactate racemase C-terminal" evidence="2">
    <location>
        <begin position="284"/>
        <end position="420"/>
    </location>
</feature>
<dbReference type="InterPro" id="IPR018657">
    <property type="entry name" value="LarA-like_N"/>
</dbReference>
<reference evidence="3" key="1">
    <citation type="submission" date="2019-11" db="EMBL/GenBank/DDBJ databases">
        <authorList>
            <person name="Feng L."/>
        </authorList>
    </citation>
    <scope>NUCLEOTIDE SEQUENCE</scope>
    <source>
        <strain evidence="3">VrattiLFYP33</strain>
    </source>
</reference>
<dbReference type="InterPro" id="IPR043166">
    <property type="entry name" value="LarA-like_C"/>
</dbReference>
<feature type="domain" description="LarA-like N-terminal" evidence="1">
    <location>
        <begin position="8"/>
        <end position="206"/>
    </location>
</feature>
<dbReference type="NCBIfam" id="NF033504">
    <property type="entry name" value="Ni_dep_LarA"/>
    <property type="match status" value="1"/>
</dbReference>
<protein>
    <submittedName>
        <fullName evidence="3">Uncharacterized protein</fullName>
    </submittedName>
</protein>
<accession>A0A6N3AGA9</accession>
<gene>
    <name evidence="3" type="ORF">VRLFYP33_00720</name>
</gene>
<dbReference type="Gene3D" id="3.40.50.11440">
    <property type="match status" value="1"/>
</dbReference>
<dbReference type="AlphaFoldDB" id="A0A6N3AGA9"/>
<dbReference type="InterPro" id="IPR048068">
    <property type="entry name" value="LarA-like"/>
</dbReference>
<dbReference type="PANTHER" id="PTHR33171:SF17">
    <property type="entry name" value="LARA-LIKE N-TERMINAL DOMAIN-CONTAINING PROTEIN"/>
    <property type="match status" value="1"/>
</dbReference>
<dbReference type="InterPro" id="IPR047926">
    <property type="entry name" value="Ni_dep_LarA"/>
</dbReference>
<dbReference type="PANTHER" id="PTHR33171">
    <property type="entry name" value="LAR_N DOMAIN-CONTAINING PROTEIN"/>
    <property type="match status" value="1"/>
</dbReference>
<dbReference type="InterPro" id="IPR048520">
    <property type="entry name" value="LarA_C"/>
</dbReference>
<organism evidence="3">
    <name type="scientific">Veillonella ratti</name>
    <dbReference type="NCBI Taxonomy" id="103892"/>
    <lineage>
        <taxon>Bacteria</taxon>
        <taxon>Bacillati</taxon>
        <taxon>Bacillota</taxon>
        <taxon>Negativicutes</taxon>
        <taxon>Veillonellales</taxon>
        <taxon>Veillonellaceae</taxon>
        <taxon>Veillonella</taxon>
    </lineage>
</organism>
<dbReference type="Pfam" id="PF09861">
    <property type="entry name" value="Lar_N"/>
    <property type="match status" value="1"/>
</dbReference>